<evidence type="ECO:0000256" key="2">
    <source>
        <dbReference type="ARBA" id="ARBA00048655"/>
    </source>
</evidence>
<dbReference type="AlphaFoldDB" id="A0A6A5YEU3"/>
<keyword evidence="3" id="KW-0808">Transferase</keyword>
<proteinExistence type="predicted"/>
<evidence type="ECO:0000313" key="3">
    <source>
        <dbReference type="EMBL" id="KAF2105812.1"/>
    </source>
</evidence>
<dbReference type="Gene3D" id="3.90.1200.10">
    <property type="match status" value="1"/>
</dbReference>
<dbReference type="OrthoDB" id="5772781at2759"/>
<dbReference type="GO" id="GO:0102193">
    <property type="term" value="F:protein-ribulosamine 3-kinase activity"/>
    <property type="evidence" value="ECO:0007669"/>
    <property type="project" value="UniProtKB-EC"/>
</dbReference>
<gene>
    <name evidence="3" type="ORF">BDV96DRAFT_591928</name>
</gene>
<reference evidence="3" key="1">
    <citation type="journal article" date="2020" name="Stud. Mycol.">
        <title>101 Dothideomycetes genomes: a test case for predicting lifestyles and emergence of pathogens.</title>
        <authorList>
            <person name="Haridas S."/>
            <person name="Albert R."/>
            <person name="Binder M."/>
            <person name="Bloem J."/>
            <person name="Labutti K."/>
            <person name="Salamov A."/>
            <person name="Andreopoulos B."/>
            <person name="Baker S."/>
            <person name="Barry K."/>
            <person name="Bills G."/>
            <person name="Bluhm B."/>
            <person name="Cannon C."/>
            <person name="Castanera R."/>
            <person name="Culley D."/>
            <person name="Daum C."/>
            <person name="Ezra D."/>
            <person name="Gonzalez J."/>
            <person name="Henrissat B."/>
            <person name="Kuo A."/>
            <person name="Liang C."/>
            <person name="Lipzen A."/>
            <person name="Lutzoni F."/>
            <person name="Magnuson J."/>
            <person name="Mondo S."/>
            <person name="Nolan M."/>
            <person name="Ohm R."/>
            <person name="Pangilinan J."/>
            <person name="Park H.-J."/>
            <person name="Ramirez L."/>
            <person name="Alfaro M."/>
            <person name="Sun H."/>
            <person name="Tritt A."/>
            <person name="Yoshinaga Y."/>
            <person name="Zwiers L.-H."/>
            <person name="Turgeon B."/>
            <person name="Goodwin S."/>
            <person name="Spatafora J."/>
            <person name="Crous P."/>
            <person name="Grigoriev I."/>
        </authorList>
    </citation>
    <scope>NUCLEOTIDE SEQUENCE</scope>
    <source>
        <strain evidence="3">CBS 627.86</strain>
    </source>
</reference>
<dbReference type="InterPro" id="IPR016477">
    <property type="entry name" value="Fructo-/Ketosamine-3-kinase"/>
</dbReference>
<dbReference type="PANTHER" id="PTHR12149:SF8">
    <property type="entry name" value="PROTEIN-RIBULOSAMINE 3-KINASE"/>
    <property type="match status" value="1"/>
</dbReference>
<dbReference type="Proteomes" id="UP000799770">
    <property type="component" value="Unassembled WGS sequence"/>
</dbReference>
<dbReference type="Pfam" id="PF03881">
    <property type="entry name" value="Fructosamin_kin"/>
    <property type="match status" value="1"/>
</dbReference>
<evidence type="ECO:0000313" key="4">
    <source>
        <dbReference type="Proteomes" id="UP000799770"/>
    </source>
</evidence>
<dbReference type="PANTHER" id="PTHR12149">
    <property type="entry name" value="FRUCTOSAMINE 3 KINASE-RELATED PROTEIN"/>
    <property type="match status" value="1"/>
</dbReference>
<dbReference type="SUPFAM" id="SSF56112">
    <property type="entry name" value="Protein kinase-like (PK-like)"/>
    <property type="match status" value="1"/>
</dbReference>
<keyword evidence="4" id="KW-1185">Reference proteome</keyword>
<sequence length="340" mass="38748">MSGLTGMPPPKKQDMFEVVEIDDSVAACFPEGALVIEAWPHGASFWARTARVEVNLADGRPHTYFLKVATGDVGKGMSRGEFEGMSALAKVVPEGVPMPVAWGTYKSNTDTHFYLADFVDMLEDLPDVQKFCSMLAKLHRDSMALSPNGKFGFPVTTYEGTMYQDVTWCDTWEESFALHMKAFVDQERQVHGSDPELEALVVPMFERVIPRLLRPLHMNGRSIKPALVHGDVWYGNIATIAENGEPIMFDPSVFWGHNEYDLDNMKVPRYRMGRHWMREYHKHFPISAPEDDYEDRINLYEIRGHLCASTLYPHTVVFHRLVIDEMRKLVAKFPNGYQGQ</sequence>
<dbReference type="InterPro" id="IPR011009">
    <property type="entry name" value="Kinase-like_dom_sf"/>
</dbReference>
<evidence type="ECO:0000256" key="1">
    <source>
        <dbReference type="ARBA" id="ARBA00011961"/>
    </source>
</evidence>
<accession>A0A6A5YEU3</accession>
<comment type="catalytic activity">
    <reaction evidence="2">
        <text>N(6)-D-ribulosyl-L-lysyl-[protein] + ATP = N(6)-(3-O-phospho-D-ribulosyl)-L-lysyl-[protein] + ADP + H(+)</text>
        <dbReference type="Rhea" id="RHEA:48432"/>
        <dbReference type="Rhea" id="RHEA-COMP:12103"/>
        <dbReference type="Rhea" id="RHEA-COMP:12104"/>
        <dbReference type="ChEBI" id="CHEBI:15378"/>
        <dbReference type="ChEBI" id="CHEBI:30616"/>
        <dbReference type="ChEBI" id="CHEBI:90418"/>
        <dbReference type="ChEBI" id="CHEBI:90420"/>
        <dbReference type="ChEBI" id="CHEBI:456216"/>
        <dbReference type="EC" id="2.7.1.172"/>
    </reaction>
    <physiologicalReaction direction="left-to-right" evidence="2">
        <dbReference type="Rhea" id="RHEA:48433"/>
    </physiologicalReaction>
</comment>
<protein>
    <recommendedName>
        <fullName evidence="1">protein-ribulosamine 3-kinase</fullName>
        <ecNumber evidence="1">2.7.1.172</ecNumber>
    </recommendedName>
</protein>
<dbReference type="EC" id="2.7.1.172" evidence="1"/>
<keyword evidence="3" id="KW-0418">Kinase</keyword>
<organism evidence="3 4">
    <name type="scientific">Lophiotrema nucula</name>
    <dbReference type="NCBI Taxonomy" id="690887"/>
    <lineage>
        <taxon>Eukaryota</taxon>
        <taxon>Fungi</taxon>
        <taxon>Dikarya</taxon>
        <taxon>Ascomycota</taxon>
        <taxon>Pezizomycotina</taxon>
        <taxon>Dothideomycetes</taxon>
        <taxon>Pleosporomycetidae</taxon>
        <taxon>Pleosporales</taxon>
        <taxon>Lophiotremataceae</taxon>
        <taxon>Lophiotrema</taxon>
    </lineage>
</organism>
<dbReference type="EMBL" id="ML977371">
    <property type="protein sequence ID" value="KAF2105812.1"/>
    <property type="molecule type" value="Genomic_DNA"/>
</dbReference>
<dbReference type="GO" id="GO:0016301">
    <property type="term" value="F:kinase activity"/>
    <property type="evidence" value="ECO:0007669"/>
    <property type="project" value="UniProtKB-KW"/>
</dbReference>
<name>A0A6A5YEU3_9PLEO</name>